<dbReference type="EMBL" id="CADEAL010000791">
    <property type="protein sequence ID" value="CAB1425281.1"/>
    <property type="molecule type" value="Genomic_DNA"/>
</dbReference>
<feature type="compositionally biased region" description="Polar residues" evidence="1">
    <location>
        <begin position="85"/>
        <end position="100"/>
    </location>
</feature>
<name>A0A9N7YH25_PLEPL</name>
<dbReference type="Proteomes" id="UP001153269">
    <property type="component" value="Unassembled WGS sequence"/>
</dbReference>
<organism evidence="2 3">
    <name type="scientific">Pleuronectes platessa</name>
    <name type="common">European plaice</name>
    <dbReference type="NCBI Taxonomy" id="8262"/>
    <lineage>
        <taxon>Eukaryota</taxon>
        <taxon>Metazoa</taxon>
        <taxon>Chordata</taxon>
        <taxon>Craniata</taxon>
        <taxon>Vertebrata</taxon>
        <taxon>Euteleostomi</taxon>
        <taxon>Actinopterygii</taxon>
        <taxon>Neopterygii</taxon>
        <taxon>Teleostei</taxon>
        <taxon>Neoteleostei</taxon>
        <taxon>Acanthomorphata</taxon>
        <taxon>Carangaria</taxon>
        <taxon>Pleuronectiformes</taxon>
        <taxon>Pleuronectoidei</taxon>
        <taxon>Pleuronectidae</taxon>
        <taxon>Pleuronectes</taxon>
    </lineage>
</organism>
<dbReference type="AlphaFoldDB" id="A0A9N7YH25"/>
<reference evidence="2" key="1">
    <citation type="submission" date="2020-03" db="EMBL/GenBank/DDBJ databases">
        <authorList>
            <person name="Weist P."/>
        </authorList>
    </citation>
    <scope>NUCLEOTIDE SEQUENCE</scope>
</reference>
<accession>A0A9N7YH25</accession>
<protein>
    <submittedName>
        <fullName evidence="2">Uncharacterized protein</fullName>
    </submittedName>
</protein>
<evidence type="ECO:0000256" key="1">
    <source>
        <dbReference type="SAM" id="MobiDB-lite"/>
    </source>
</evidence>
<sequence length="100" mass="10865">MAWVARCITLPPDVPLSQWCGPINAPLLKGSANSQPWLRTLVKLCPARMKETSEENSAPGKKKLESLTPVMGEDAPTDVKVPFSKASNPLNLLGGRQQQQ</sequence>
<gene>
    <name evidence="2" type="ORF">PLEPLA_LOCUS13211</name>
</gene>
<evidence type="ECO:0000313" key="3">
    <source>
        <dbReference type="Proteomes" id="UP001153269"/>
    </source>
</evidence>
<keyword evidence="3" id="KW-1185">Reference proteome</keyword>
<evidence type="ECO:0000313" key="2">
    <source>
        <dbReference type="EMBL" id="CAB1425281.1"/>
    </source>
</evidence>
<feature type="region of interest" description="Disordered" evidence="1">
    <location>
        <begin position="49"/>
        <end position="100"/>
    </location>
</feature>
<proteinExistence type="predicted"/>
<comment type="caution">
    <text evidence="2">The sequence shown here is derived from an EMBL/GenBank/DDBJ whole genome shotgun (WGS) entry which is preliminary data.</text>
</comment>